<dbReference type="KEGG" id="rin:ACS15_1465"/>
<dbReference type="Proteomes" id="UP000077927">
    <property type="component" value="Chromosome 1"/>
</dbReference>
<gene>
    <name evidence="2" type="ORF">ACS15_1465</name>
</gene>
<organism evidence="2 3">
    <name type="scientific">Ralstonia insidiosa</name>
    <dbReference type="NCBI Taxonomy" id="190721"/>
    <lineage>
        <taxon>Bacteria</taxon>
        <taxon>Pseudomonadati</taxon>
        <taxon>Pseudomonadota</taxon>
        <taxon>Betaproteobacteria</taxon>
        <taxon>Burkholderiales</taxon>
        <taxon>Burkholderiaceae</taxon>
        <taxon>Ralstonia</taxon>
    </lineage>
</organism>
<dbReference type="EMBL" id="CP012605">
    <property type="protein sequence ID" value="ANH72846.1"/>
    <property type="molecule type" value="Genomic_DNA"/>
</dbReference>
<dbReference type="PANTHER" id="PTHR47918:SF1">
    <property type="entry name" value="DNA-BINDING PROTEIN FIS"/>
    <property type="match status" value="1"/>
</dbReference>
<dbReference type="SUPFAM" id="SSF46689">
    <property type="entry name" value="Homeodomain-like"/>
    <property type="match status" value="1"/>
</dbReference>
<accession>A0AAC9BES1</accession>
<dbReference type="RefSeq" id="WP_021194709.1">
    <property type="nucleotide sequence ID" value="NZ_CP012605.1"/>
</dbReference>
<dbReference type="Gene3D" id="1.10.10.60">
    <property type="entry name" value="Homeodomain-like"/>
    <property type="match status" value="1"/>
</dbReference>
<dbReference type="AlphaFoldDB" id="A0AAC9BES1"/>
<dbReference type="GO" id="GO:0043565">
    <property type="term" value="F:sequence-specific DNA binding"/>
    <property type="evidence" value="ECO:0007669"/>
    <property type="project" value="InterPro"/>
</dbReference>
<name>A0AAC9BES1_9RALS</name>
<evidence type="ECO:0000313" key="3">
    <source>
        <dbReference type="Proteomes" id="UP000077927"/>
    </source>
</evidence>
<dbReference type="InterPro" id="IPR002197">
    <property type="entry name" value="HTH_Fis"/>
</dbReference>
<dbReference type="Pfam" id="PF02954">
    <property type="entry name" value="HTH_8"/>
    <property type="match status" value="1"/>
</dbReference>
<proteinExistence type="predicted"/>
<sequence length="88" mass="9548">MTCKITLSREQMLDELAPTIGETVRYRVQRTLDALQGDSMGSLLERVVAQAEQAAIDAVMAHVGGNQSLAAEHLGISRATLIRKLRAT</sequence>
<reference evidence="2 3" key="1">
    <citation type="submission" date="2015-09" db="EMBL/GenBank/DDBJ databases">
        <authorList>
            <person name="Xu Y."/>
            <person name="Nagy A."/>
            <person name="Liu N.T."/>
            <person name="Nou X."/>
        </authorList>
    </citation>
    <scope>NUCLEOTIDE SEQUENCE [LARGE SCALE GENOMIC DNA]</scope>
    <source>
        <strain evidence="2 3">FC1138</strain>
    </source>
</reference>
<protein>
    <submittedName>
        <fullName evidence="2">Bacterial regulatory, Fis family protein</fullName>
    </submittedName>
</protein>
<feature type="domain" description="DNA binding HTH" evidence="1">
    <location>
        <begin position="48"/>
        <end position="86"/>
    </location>
</feature>
<evidence type="ECO:0000313" key="2">
    <source>
        <dbReference type="EMBL" id="ANH72846.1"/>
    </source>
</evidence>
<evidence type="ECO:0000259" key="1">
    <source>
        <dbReference type="Pfam" id="PF02954"/>
    </source>
</evidence>
<dbReference type="InterPro" id="IPR009057">
    <property type="entry name" value="Homeodomain-like_sf"/>
</dbReference>
<dbReference type="InterPro" id="IPR050207">
    <property type="entry name" value="Trans_regulatory_Fis"/>
</dbReference>
<dbReference type="PRINTS" id="PR01590">
    <property type="entry name" value="HTHFIS"/>
</dbReference>
<dbReference type="PANTHER" id="PTHR47918">
    <property type="entry name" value="DNA-BINDING PROTEIN FIS"/>
    <property type="match status" value="1"/>
</dbReference>